<keyword evidence="2" id="KW-1185">Reference proteome</keyword>
<reference evidence="1 2" key="1">
    <citation type="submission" date="2018-10" db="EMBL/GenBank/DDBJ databases">
        <title>A high-quality apple genome assembly.</title>
        <authorList>
            <person name="Hu J."/>
        </authorList>
    </citation>
    <scope>NUCLEOTIDE SEQUENCE [LARGE SCALE GENOMIC DNA]</scope>
    <source>
        <strain evidence="2">cv. HFTH1</strain>
        <tissue evidence="1">Young leaf</tissue>
    </source>
</reference>
<evidence type="ECO:0000313" key="2">
    <source>
        <dbReference type="Proteomes" id="UP000290289"/>
    </source>
</evidence>
<accession>A0A498HI76</accession>
<dbReference type="AlphaFoldDB" id="A0A498HI76"/>
<evidence type="ECO:0000313" key="1">
    <source>
        <dbReference type="EMBL" id="RXH71176.1"/>
    </source>
</evidence>
<sequence>MLTKFCRHEIRPVQKFWTHSHKRVDKINSTNEFKCTVQVSPYLLTFYDAAKDWLTLQEQVT</sequence>
<dbReference type="Proteomes" id="UP000290289">
    <property type="component" value="Chromosome 16"/>
</dbReference>
<protein>
    <submittedName>
        <fullName evidence="1">Uncharacterized protein</fullName>
    </submittedName>
</protein>
<gene>
    <name evidence="1" type="ORF">DVH24_015798</name>
</gene>
<proteinExistence type="predicted"/>
<organism evidence="1 2">
    <name type="scientific">Malus domestica</name>
    <name type="common">Apple</name>
    <name type="synonym">Pyrus malus</name>
    <dbReference type="NCBI Taxonomy" id="3750"/>
    <lineage>
        <taxon>Eukaryota</taxon>
        <taxon>Viridiplantae</taxon>
        <taxon>Streptophyta</taxon>
        <taxon>Embryophyta</taxon>
        <taxon>Tracheophyta</taxon>
        <taxon>Spermatophyta</taxon>
        <taxon>Magnoliopsida</taxon>
        <taxon>eudicotyledons</taxon>
        <taxon>Gunneridae</taxon>
        <taxon>Pentapetalae</taxon>
        <taxon>rosids</taxon>
        <taxon>fabids</taxon>
        <taxon>Rosales</taxon>
        <taxon>Rosaceae</taxon>
        <taxon>Amygdaloideae</taxon>
        <taxon>Maleae</taxon>
        <taxon>Malus</taxon>
    </lineage>
</organism>
<name>A0A498HI76_MALDO</name>
<comment type="caution">
    <text evidence="1">The sequence shown here is derived from an EMBL/GenBank/DDBJ whole genome shotgun (WGS) entry which is preliminary data.</text>
</comment>
<dbReference type="EMBL" id="RDQH01000342">
    <property type="protein sequence ID" value="RXH71176.1"/>
    <property type="molecule type" value="Genomic_DNA"/>
</dbReference>